<proteinExistence type="predicted"/>
<protein>
    <recommendedName>
        <fullName evidence="2">HK97 gp10 family phage protein</fullName>
    </recommendedName>
</protein>
<sequence length="157" mass="17120">MARGAQKTRKSFKAAAKQIEKLRKNLGKRMASGLRLIGEEIMLDVKASRPGAGVPVDKGPLRASGRVEGPVADQVFLDFGGSAAPYAVVQHEDTTLQHSVGEPRYLVRGIERWKRNGESVRRAMAHLKVAVDRVAKGQRASTRGVGIGSVRRRGRVR</sequence>
<accession>A0A0F9T6F5</accession>
<comment type="caution">
    <text evidence="1">The sequence shown here is derived from an EMBL/GenBank/DDBJ whole genome shotgun (WGS) entry which is preliminary data.</text>
</comment>
<evidence type="ECO:0008006" key="2">
    <source>
        <dbReference type="Google" id="ProtNLM"/>
    </source>
</evidence>
<reference evidence="1" key="1">
    <citation type="journal article" date="2015" name="Nature">
        <title>Complex archaea that bridge the gap between prokaryotes and eukaryotes.</title>
        <authorList>
            <person name="Spang A."/>
            <person name="Saw J.H."/>
            <person name="Jorgensen S.L."/>
            <person name="Zaremba-Niedzwiedzka K."/>
            <person name="Martijn J."/>
            <person name="Lind A.E."/>
            <person name="van Eijk R."/>
            <person name="Schleper C."/>
            <person name="Guy L."/>
            <person name="Ettema T.J."/>
        </authorList>
    </citation>
    <scope>NUCLEOTIDE SEQUENCE</scope>
</reference>
<dbReference type="AlphaFoldDB" id="A0A0F9T6F5"/>
<dbReference type="EMBL" id="LAZR01001443">
    <property type="protein sequence ID" value="KKN44571.1"/>
    <property type="molecule type" value="Genomic_DNA"/>
</dbReference>
<gene>
    <name evidence="1" type="ORF">LCGC14_0691750</name>
</gene>
<organism evidence="1">
    <name type="scientific">marine sediment metagenome</name>
    <dbReference type="NCBI Taxonomy" id="412755"/>
    <lineage>
        <taxon>unclassified sequences</taxon>
        <taxon>metagenomes</taxon>
        <taxon>ecological metagenomes</taxon>
    </lineage>
</organism>
<name>A0A0F9T6F5_9ZZZZ</name>
<evidence type="ECO:0000313" key="1">
    <source>
        <dbReference type="EMBL" id="KKN44571.1"/>
    </source>
</evidence>